<dbReference type="AlphaFoldDB" id="A0AAN2BLX9"/>
<dbReference type="GO" id="GO:0035438">
    <property type="term" value="F:cyclic-di-GMP binding"/>
    <property type="evidence" value="ECO:0007669"/>
    <property type="project" value="InterPro"/>
</dbReference>
<evidence type="ECO:0000313" key="4">
    <source>
        <dbReference type="Proteomes" id="UP001320119"/>
    </source>
</evidence>
<keyword evidence="1" id="KW-1133">Transmembrane helix</keyword>
<organism evidence="3 4">
    <name type="scientific">Marinagarivorans cellulosilyticus</name>
    <dbReference type="NCBI Taxonomy" id="2721545"/>
    <lineage>
        <taxon>Bacteria</taxon>
        <taxon>Pseudomonadati</taxon>
        <taxon>Pseudomonadota</taxon>
        <taxon>Gammaproteobacteria</taxon>
        <taxon>Cellvibrionales</taxon>
        <taxon>Cellvibrionaceae</taxon>
        <taxon>Marinagarivorans</taxon>
    </lineage>
</organism>
<feature type="transmembrane region" description="Helical" evidence="1">
    <location>
        <begin position="123"/>
        <end position="144"/>
    </location>
</feature>
<feature type="domain" description="PilZ" evidence="2">
    <location>
        <begin position="86"/>
        <end position="172"/>
    </location>
</feature>
<dbReference type="RefSeq" id="WP_236984826.1">
    <property type="nucleotide sequence ID" value="NZ_AP023086.1"/>
</dbReference>
<dbReference type="Pfam" id="PF07238">
    <property type="entry name" value="PilZ"/>
    <property type="match status" value="1"/>
</dbReference>
<gene>
    <name evidence="3" type="ORF">MARGE09_P3761</name>
</gene>
<evidence type="ECO:0000313" key="3">
    <source>
        <dbReference type="EMBL" id="BCD99559.1"/>
    </source>
</evidence>
<dbReference type="InterPro" id="IPR009875">
    <property type="entry name" value="PilZ_domain"/>
</dbReference>
<accession>A0AAN2BLX9</accession>
<protein>
    <recommendedName>
        <fullName evidence="2">PilZ domain-containing protein</fullName>
    </recommendedName>
</protein>
<evidence type="ECO:0000256" key="1">
    <source>
        <dbReference type="SAM" id="Phobius"/>
    </source>
</evidence>
<dbReference type="Proteomes" id="UP001320119">
    <property type="component" value="Chromosome"/>
</dbReference>
<proteinExistence type="predicted"/>
<sequence>MSQEAQDRREFFRIDDDVIFDVHPVDAQTAQHTAAVDVASEGPSWHVLEALAIIDHKAQQAASVIASQQPAILRYLKLLNDKIDLLARHTVFSSYQHLPKTRISLSQDGIAFKSPRMLYKGSFVVLRIIFLPQFTPVITFAQIIRCESRDNSYNVAAKFYRLEATQQQVIAKALTKAQQQA</sequence>
<dbReference type="EMBL" id="AP023086">
    <property type="protein sequence ID" value="BCD99559.1"/>
    <property type="molecule type" value="Genomic_DNA"/>
</dbReference>
<name>A0AAN2BLX9_9GAMM</name>
<keyword evidence="1" id="KW-0812">Transmembrane</keyword>
<keyword evidence="1" id="KW-0472">Membrane</keyword>
<evidence type="ECO:0000259" key="2">
    <source>
        <dbReference type="Pfam" id="PF07238"/>
    </source>
</evidence>
<dbReference type="KEGG" id="marq:MARGE09_P3761"/>
<reference evidence="3 4" key="1">
    <citation type="journal article" date="2022" name="IScience">
        <title>An ultrasensitive nanofiber-based assay for enzymatic hydrolysis and deep-sea microbial degradation of cellulose.</title>
        <authorList>
            <person name="Tsudome M."/>
            <person name="Tachioka M."/>
            <person name="Miyazaki M."/>
            <person name="Uchimura K."/>
            <person name="Tsuda M."/>
            <person name="Takaki Y."/>
            <person name="Deguchi S."/>
        </authorList>
    </citation>
    <scope>NUCLEOTIDE SEQUENCE [LARGE SCALE GENOMIC DNA]</scope>
    <source>
        <strain evidence="3 4">GE09</strain>
    </source>
</reference>
<keyword evidence="4" id="KW-1185">Reference proteome</keyword>